<evidence type="ECO:0000256" key="7">
    <source>
        <dbReference type="PIRSR" id="PIRSR601577-1"/>
    </source>
</evidence>
<feature type="region of interest" description="Disordered" evidence="9">
    <location>
        <begin position="648"/>
        <end position="676"/>
    </location>
</feature>
<evidence type="ECO:0000313" key="11">
    <source>
        <dbReference type="EMBL" id="GFR44754.1"/>
    </source>
</evidence>
<feature type="active site" evidence="7">
    <location>
        <position position="76"/>
    </location>
</feature>
<dbReference type="GO" id="GO:0006508">
    <property type="term" value="P:proteolysis"/>
    <property type="evidence" value="ECO:0007669"/>
    <property type="project" value="UniProtKB-KW"/>
</dbReference>
<comment type="similarity">
    <text evidence="1">Belongs to the peptidase M8 family.</text>
</comment>
<feature type="binding site" evidence="8">
    <location>
        <position position="159"/>
    </location>
    <ligand>
        <name>Zn(2+)</name>
        <dbReference type="ChEBI" id="CHEBI:29105"/>
        <note>catalytic</note>
    </ligand>
</feature>
<feature type="region of interest" description="Disordered" evidence="9">
    <location>
        <begin position="510"/>
        <end position="588"/>
    </location>
</feature>
<feature type="transmembrane region" description="Helical" evidence="10">
    <location>
        <begin position="622"/>
        <end position="644"/>
    </location>
</feature>
<feature type="compositionally biased region" description="Pro residues" evidence="9">
    <location>
        <begin position="572"/>
        <end position="587"/>
    </location>
</feature>
<dbReference type="GO" id="GO:0016020">
    <property type="term" value="C:membrane"/>
    <property type="evidence" value="ECO:0007669"/>
    <property type="project" value="InterPro"/>
</dbReference>
<keyword evidence="5 8" id="KW-0862">Zinc</keyword>
<comment type="caution">
    <text evidence="11">The sequence shown here is derived from an EMBL/GenBank/DDBJ whole genome shotgun (WGS) entry which is preliminary data.</text>
</comment>
<accession>A0AAD3DP98</accession>
<evidence type="ECO:0000256" key="4">
    <source>
        <dbReference type="ARBA" id="ARBA00022801"/>
    </source>
</evidence>
<protein>
    <recommendedName>
        <fullName evidence="13">EGF-like domain-containing protein</fullName>
    </recommendedName>
</protein>
<dbReference type="SUPFAM" id="SSF55486">
    <property type="entry name" value="Metalloproteases ('zincins'), catalytic domain"/>
    <property type="match status" value="1"/>
</dbReference>
<dbReference type="Gene3D" id="3.10.170.20">
    <property type="match status" value="1"/>
</dbReference>
<feature type="region of interest" description="Disordered" evidence="9">
    <location>
        <begin position="435"/>
        <end position="461"/>
    </location>
</feature>
<evidence type="ECO:0000313" key="12">
    <source>
        <dbReference type="Proteomes" id="UP001054857"/>
    </source>
</evidence>
<feature type="binding site" evidence="8">
    <location>
        <position position="75"/>
    </location>
    <ligand>
        <name>Zn(2+)</name>
        <dbReference type="ChEBI" id="CHEBI:29105"/>
        <note>catalytic</note>
    </ligand>
</feature>
<feature type="compositionally biased region" description="Low complexity" evidence="9">
    <location>
        <begin position="510"/>
        <end position="541"/>
    </location>
</feature>
<organism evidence="11 12">
    <name type="scientific">Astrephomene gubernaculifera</name>
    <dbReference type="NCBI Taxonomy" id="47775"/>
    <lineage>
        <taxon>Eukaryota</taxon>
        <taxon>Viridiplantae</taxon>
        <taxon>Chlorophyta</taxon>
        <taxon>core chlorophytes</taxon>
        <taxon>Chlorophyceae</taxon>
        <taxon>CS clade</taxon>
        <taxon>Chlamydomonadales</taxon>
        <taxon>Astrephomenaceae</taxon>
        <taxon>Astrephomene</taxon>
    </lineage>
</organism>
<dbReference type="Gene3D" id="3.90.132.10">
    <property type="entry name" value="Leishmanolysin , domain 2"/>
    <property type="match status" value="1"/>
</dbReference>
<evidence type="ECO:0000256" key="1">
    <source>
        <dbReference type="ARBA" id="ARBA00005860"/>
    </source>
</evidence>
<evidence type="ECO:0000256" key="8">
    <source>
        <dbReference type="PIRSR" id="PIRSR601577-2"/>
    </source>
</evidence>
<dbReference type="GO" id="GO:0007155">
    <property type="term" value="P:cell adhesion"/>
    <property type="evidence" value="ECO:0007669"/>
    <property type="project" value="InterPro"/>
</dbReference>
<evidence type="ECO:0000256" key="5">
    <source>
        <dbReference type="ARBA" id="ARBA00022833"/>
    </source>
</evidence>
<keyword evidence="2" id="KW-0645">Protease</keyword>
<dbReference type="PANTHER" id="PTHR10942">
    <property type="entry name" value="LEISHMANOLYSIN-LIKE PEPTIDASE"/>
    <property type="match status" value="1"/>
</dbReference>
<keyword evidence="12" id="KW-1185">Reference proteome</keyword>
<evidence type="ECO:0000256" key="2">
    <source>
        <dbReference type="ARBA" id="ARBA00022670"/>
    </source>
</evidence>
<feature type="non-terminal residue" evidence="11">
    <location>
        <position position="1"/>
    </location>
</feature>
<dbReference type="Proteomes" id="UP001054857">
    <property type="component" value="Unassembled WGS sequence"/>
</dbReference>
<feature type="transmembrane region" description="Helical" evidence="10">
    <location>
        <begin position="683"/>
        <end position="707"/>
    </location>
</feature>
<dbReference type="PANTHER" id="PTHR10942:SF0">
    <property type="entry name" value="LEISHMANOLYSIN-LIKE PEPTIDASE"/>
    <property type="match status" value="1"/>
</dbReference>
<dbReference type="GO" id="GO:0005737">
    <property type="term" value="C:cytoplasm"/>
    <property type="evidence" value="ECO:0007669"/>
    <property type="project" value="TreeGrafter"/>
</dbReference>
<reference evidence="11 12" key="1">
    <citation type="journal article" date="2021" name="Sci. Rep.">
        <title>Genome sequencing of the multicellular alga Astrephomene provides insights into convergent evolution of germ-soma differentiation.</title>
        <authorList>
            <person name="Yamashita S."/>
            <person name="Yamamoto K."/>
            <person name="Matsuzaki R."/>
            <person name="Suzuki S."/>
            <person name="Yamaguchi H."/>
            <person name="Hirooka S."/>
            <person name="Minakuchi Y."/>
            <person name="Miyagishima S."/>
            <person name="Kawachi M."/>
            <person name="Toyoda A."/>
            <person name="Nozaki H."/>
        </authorList>
    </citation>
    <scope>NUCLEOTIDE SEQUENCE [LARGE SCALE GENOMIC DNA]</scope>
    <source>
        <strain evidence="11 12">NIES-4017</strain>
    </source>
</reference>
<keyword evidence="10" id="KW-0472">Membrane</keyword>
<dbReference type="AlphaFoldDB" id="A0AAD3DP98"/>
<comment type="cofactor">
    <cofactor evidence="8">
        <name>Zn(2+)</name>
        <dbReference type="ChEBI" id="CHEBI:29105"/>
    </cofactor>
    <text evidence="8">Binds 1 zinc ion per subunit.</text>
</comment>
<keyword evidence="10" id="KW-0812">Transmembrane</keyword>
<dbReference type="EMBL" id="BMAR01000008">
    <property type="protein sequence ID" value="GFR44754.1"/>
    <property type="molecule type" value="Genomic_DNA"/>
</dbReference>
<keyword evidence="10" id="KW-1133">Transmembrane helix</keyword>
<evidence type="ECO:0000256" key="10">
    <source>
        <dbReference type="SAM" id="Phobius"/>
    </source>
</evidence>
<keyword evidence="4" id="KW-0378">Hydrolase</keyword>
<evidence type="ECO:0000256" key="3">
    <source>
        <dbReference type="ARBA" id="ARBA00022723"/>
    </source>
</evidence>
<proteinExistence type="inferred from homology"/>
<feature type="non-terminal residue" evidence="11">
    <location>
        <position position="730"/>
    </location>
</feature>
<feature type="binding site" evidence="8">
    <location>
        <position position="79"/>
    </location>
    <ligand>
        <name>Zn(2+)</name>
        <dbReference type="ChEBI" id="CHEBI:29105"/>
        <note>catalytic</note>
    </ligand>
</feature>
<sequence>GSGCSSYAGTQGEPTDMYLYITAVQNADCSAGAAAWARPCLLDLGDNRPLAGAANICPSALGLLGEEALSAVLLHEMIHALGFTESMFNLTRRPDGSHRPLSEVVQVAGGSSSGSGGGSGVSRLVTPAVVAAARAHWGCPGLAGAQLEEEGSAGSAGSHWEYTHYQGEVMVASTIFSASGSPPALSNLTLSYLEDTGWYGVNRSAAGLLSWGAGSGCALPSSPSCWQYMQEVPEQQLFCDPSTGDSSSLCSPDHKAPGMCRSLNFTGGCGMVLSRNAEQTCLGPNAAYDMPDVFGWGTGSPSTRCFPVVYRFQATVGSNRYTFPATGLDGDTDAACFDTSCSPDGTKVYVKLLGRQFECPAGSYLSLPQLLPSRYSSGRIGPCPDPRVICATQSCPASSCSSTGGDCLNGSCYCRLAYTGPDCATNLITGTTTAVTQDASSPDTNTSSNTSSTSSPPPPASVWTQVVQISLELADPVVRVQARAADLVSLLAGWADLRAGAVQLVLVAPASSSSDNTNSSSSSGSGSTAAGESNSGSTSSGAVQQAGQAYDGSFGNSSSPTRRRALQQQSASPPPSLPRSSSPPPAPAAAASVATALLSPPGSAAVAILVGRLRDVTQLQLLYGQLAAAGFAVVPGSASFQTLITKVTASPPPPSSSSSSLSASLSSSSPSSSAQQEDHSRSVVIIAITAGAVAAAGVLVAGVVVAVMRRRRSSSGSGDKLPRRAHRYHA</sequence>
<evidence type="ECO:0008006" key="13">
    <source>
        <dbReference type="Google" id="ProtNLM"/>
    </source>
</evidence>
<dbReference type="InterPro" id="IPR001577">
    <property type="entry name" value="Peptidase_M8"/>
</dbReference>
<feature type="compositionally biased region" description="Low complexity" evidence="9">
    <location>
        <begin position="438"/>
        <end position="454"/>
    </location>
</feature>
<evidence type="ECO:0000256" key="6">
    <source>
        <dbReference type="ARBA" id="ARBA00023049"/>
    </source>
</evidence>
<keyword evidence="6 8" id="KW-0482">Metalloprotease</keyword>
<name>A0AAD3DP98_9CHLO</name>
<dbReference type="GO" id="GO:0046872">
    <property type="term" value="F:metal ion binding"/>
    <property type="evidence" value="ECO:0007669"/>
    <property type="project" value="UniProtKB-KW"/>
</dbReference>
<dbReference type="Pfam" id="PF01457">
    <property type="entry name" value="Peptidase_M8"/>
    <property type="match status" value="1"/>
</dbReference>
<keyword evidence="3 8" id="KW-0479">Metal-binding</keyword>
<feature type="transmembrane region" description="Helical" evidence="10">
    <location>
        <begin position="588"/>
        <end position="610"/>
    </location>
</feature>
<evidence type="ECO:0000256" key="9">
    <source>
        <dbReference type="SAM" id="MobiDB-lite"/>
    </source>
</evidence>
<dbReference type="GO" id="GO:0004222">
    <property type="term" value="F:metalloendopeptidase activity"/>
    <property type="evidence" value="ECO:0007669"/>
    <property type="project" value="InterPro"/>
</dbReference>
<gene>
    <name evidence="11" type="ORF">Agub_g6085</name>
</gene>
<feature type="compositionally biased region" description="Low complexity" evidence="9">
    <location>
        <begin position="656"/>
        <end position="674"/>
    </location>
</feature>